<name>A0A376L5S5_ECOLX</name>
<gene>
    <name evidence="1" type="ORF">NCTC10418_06823</name>
</gene>
<evidence type="ECO:0000313" key="2">
    <source>
        <dbReference type="Proteomes" id="UP000255460"/>
    </source>
</evidence>
<evidence type="ECO:0000313" key="1">
    <source>
        <dbReference type="EMBL" id="STE89101.1"/>
    </source>
</evidence>
<protein>
    <submittedName>
        <fullName evidence="1">Uncharacterized protein</fullName>
    </submittedName>
</protein>
<dbReference type="EMBL" id="UFZQ01000001">
    <property type="protein sequence ID" value="STE89101.1"/>
    <property type="molecule type" value="Genomic_DNA"/>
</dbReference>
<accession>A0A376L5S5</accession>
<dbReference type="AlphaFoldDB" id="A0A376L5S5"/>
<proteinExistence type="predicted"/>
<reference evidence="1 2" key="1">
    <citation type="submission" date="2018-06" db="EMBL/GenBank/DDBJ databases">
        <authorList>
            <consortium name="Pathogen Informatics"/>
            <person name="Doyle S."/>
        </authorList>
    </citation>
    <scope>NUCLEOTIDE SEQUENCE [LARGE SCALE GENOMIC DNA]</scope>
    <source>
        <strain evidence="1 2">NCTC10418</strain>
    </source>
</reference>
<dbReference type="Proteomes" id="UP000255460">
    <property type="component" value="Unassembled WGS sequence"/>
</dbReference>
<organism evidence="1 2">
    <name type="scientific">Escherichia coli</name>
    <dbReference type="NCBI Taxonomy" id="562"/>
    <lineage>
        <taxon>Bacteria</taxon>
        <taxon>Pseudomonadati</taxon>
        <taxon>Pseudomonadota</taxon>
        <taxon>Gammaproteobacteria</taxon>
        <taxon>Enterobacterales</taxon>
        <taxon>Enterobacteriaceae</taxon>
        <taxon>Escherichia</taxon>
    </lineage>
</organism>
<sequence>MVGGQESRLLLWMLSDRLLKAMFMLFFDADYLPAPGLLKQIVAPLFDPQIGVTIGQSCASKYGEKTF</sequence>